<feature type="region of interest" description="Disordered" evidence="3">
    <location>
        <begin position="237"/>
        <end position="275"/>
    </location>
</feature>
<protein>
    <recommendedName>
        <fullName evidence="7">Zn(2)-C6 fungal-type domain-containing protein</fullName>
    </recommendedName>
</protein>
<dbReference type="AlphaFoldDB" id="L7IYS8"/>
<dbReference type="Pfam" id="PF00172">
    <property type="entry name" value="Zn_clus"/>
    <property type="match status" value="1"/>
</dbReference>
<dbReference type="Gene3D" id="4.10.240.10">
    <property type="entry name" value="Zn(2)-C6 fungal-type DNA-binding domain"/>
    <property type="match status" value="1"/>
</dbReference>
<dbReference type="SUPFAM" id="SSF54631">
    <property type="entry name" value="CBS-domain pair"/>
    <property type="match status" value="1"/>
</dbReference>
<evidence type="ECO:0000313" key="6">
    <source>
        <dbReference type="EMBL" id="ELQ61092.1"/>
    </source>
</evidence>
<dbReference type="InterPro" id="IPR000644">
    <property type="entry name" value="CBS_dom"/>
</dbReference>
<dbReference type="PROSITE" id="PS00463">
    <property type="entry name" value="ZN2_CY6_FUNGAL_1"/>
    <property type="match status" value="1"/>
</dbReference>
<dbReference type="InterPro" id="IPR001138">
    <property type="entry name" value="Zn2Cys6_DnaBD"/>
</dbReference>
<accession>L7IYS8</accession>
<dbReference type="CDD" id="cd00067">
    <property type="entry name" value="GAL4"/>
    <property type="match status" value="1"/>
</dbReference>
<sequence>MNVYLLINQGKNRELLPRPYQDSKQETGCNGLNRCLEIETSTYVQVLSGLNECDDVSYPSMTAVMSQPSGSSEAIAPQPFKSKWASRYRGAVVSDLDPPAALSLNPSDPIGLALQEAFEREYTHLTIVDGTTRALLGYISIPHLQQQIESGRAKPEDEIRTAMTSFQRKGRKYTAITPDTPLEELEAFFEGAHHGGQKQDFAVVTDDRRRFVLGVATAADLEEFVKRRPDDILARPRLGYKLPSGSAPASATTSNQTDEPKRRRPRAQGALKSRSGCRTCKKRHRKCDESRPGCHQCSVAGWKCDYLDDVSAPAQTPSQSASDGRIVAAAAHFNHHSPTGKPPLGPGSLSSLVRPPPSFLSQLSSAESSGLAHFKFNMQMVHLANNVPTFEKTLIRSIYTEPAIRHVGIASSVAFNHDHWSGTSPMTPDVLKKILLGCNMAIRELGRPGDGSPSASSRLPELSLLVGTVLAACSWHMGDCDQLTGHLRGMLRILLEKRGAMLVASEDVEVAKEIPAYEMSRQATLGAAYITWVRVLDKFLAWKPEGPADELDEVMIQLNSLLDRSRELDMTEAGYKIVSTHTHRSTYTWDVDRRR</sequence>
<dbReference type="SMART" id="SM00066">
    <property type="entry name" value="GAL4"/>
    <property type="match status" value="1"/>
</dbReference>
<evidence type="ECO:0000256" key="1">
    <source>
        <dbReference type="ARBA" id="ARBA00023242"/>
    </source>
</evidence>
<feature type="domain" description="Zn(2)-C6 fungal-type" evidence="4">
    <location>
        <begin position="276"/>
        <end position="306"/>
    </location>
</feature>
<feature type="domain" description="CBS" evidence="5">
    <location>
        <begin position="163"/>
        <end position="232"/>
    </location>
</feature>
<gene>
    <name evidence="6" type="ORF">OOW_P131scaffold01201g22</name>
</gene>
<keyword evidence="2" id="KW-0129">CBS domain</keyword>
<dbReference type="Gene3D" id="3.10.580.10">
    <property type="entry name" value="CBS-domain"/>
    <property type="match status" value="1"/>
</dbReference>
<evidence type="ECO:0000256" key="3">
    <source>
        <dbReference type="SAM" id="MobiDB-lite"/>
    </source>
</evidence>
<keyword evidence="1" id="KW-0539">Nucleus</keyword>
<evidence type="ECO:0000259" key="5">
    <source>
        <dbReference type="PROSITE" id="PS51371"/>
    </source>
</evidence>
<dbReference type="GO" id="GO:0008270">
    <property type="term" value="F:zinc ion binding"/>
    <property type="evidence" value="ECO:0007669"/>
    <property type="project" value="InterPro"/>
</dbReference>
<dbReference type="PANTHER" id="PTHR42115:SF1">
    <property type="entry name" value="BETA-SYNTHASE (BETA-THIONASE), PUTATIVE (AFU_ORTHOLOGUE AFUA_3G08420)-RELATED"/>
    <property type="match status" value="1"/>
</dbReference>
<dbReference type="InterPro" id="IPR036864">
    <property type="entry name" value="Zn2-C6_fun-type_DNA-bd_sf"/>
</dbReference>
<dbReference type="PROSITE" id="PS51371">
    <property type="entry name" value="CBS"/>
    <property type="match status" value="1"/>
</dbReference>
<reference evidence="6" key="1">
    <citation type="journal article" date="2012" name="PLoS Genet.">
        <title>Comparative analysis of the genomes of two field isolates of the rice blast fungus Magnaporthe oryzae.</title>
        <authorList>
            <person name="Xue M."/>
            <person name="Yang J."/>
            <person name="Li Z."/>
            <person name="Hu S."/>
            <person name="Yao N."/>
            <person name="Dean R.A."/>
            <person name="Zhao W."/>
            <person name="Shen M."/>
            <person name="Zhang H."/>
            <person name="Li C."/>
            <person name="Liu L."/>
            <person name="Cao L."/>
            <person name="Xu X."/>
            <person name="Xing Y."/>
            <person name="Hsiang T."/>
            <person name="Zhang Z."/>
            <person name="Xu J.R."/>
            <person name="Peng Y.L."/>
        </authorList>
    </citation>
    <scope>NUCLEOTIDE SEQUENCE [LARGE SCALE GENOMIC DNA]</scope>
    <source>
        <strain evidence="6">P131</strain>
    </source>
</reference>
<evidence type="ECO:0000259" key="4">
    <source>
        <dbReference type="PROSITE" id="PS50048"/>
    </source>
</evidence>
<evidence type="ECO:0000256" key="2">
    <source>
        <dbReference type="PROSITE-ProRule" id="PRU00703"/>
    </source>
</evidence>
<dbReference type="InterPro" id="IPR046342">
    <property type="entry name" value="CBS_dom_sf"/>
</dbReference>
<dbReference type="SUPFAM" id="SSF57701">
    <property type="entry name" value="Zn2/Cys6 DNA-binding domain"/>
    <property type="match status" value="1"/>
</dbReference>
<organism>
    <name type="scientific">Pyricularia oryzae (strain P131)</name>
    <name type="common">Rice blast fungus</name>
    <name type="synonym">Magnaporthe oryzae</name>
    <dbReference type="NCBI Taxonomy" id="1143193"/>
    <lineage>
        <taxon>Eukaryota</taxon>
        <taxon>Fungi</taxon>
        <taxon>Dikarya</taxon>
        <taxon>Ascomycota</taxon>
        <taxon>Pezizomycotina</taxon>
        <taxon>Sordariomycetes</taxon>
        <taxon>Sordariomycetidae</taxon>
        <taxon>Magnaporthales</taxon>
        <taxon>Pyriculariaceae</taxon>
        <taxon>Pyricularia</taxon>
    </lineage>
</organism>
<dbReference type="GO" id="GO:0000981">
    <property type="term" value="F:DNA-binding transcription factor activity, RNA polymerase II-specific"/>
    <property type="evidence" value="ECO:0007669"/>
    <property type="project" value="InterPro"/>
</dbReference>
<proteinExistence type="predicted"/>
<name>L7IYS8_PYRO1</name>
<dbReference type="PROSITE" id="PS50048">
    <property type="entry name" value="ZN2_CY6_FUNGAL_2"/>
    <property type="match status" value="1"/>
</dbReference>
<dbReference type="EMBL" id="JH795637">
    <property type="protein sequence ID" value="ELQ61092.1"/>
    <property type="molecule type" value="Genomic_DNA"/>
</dbReference>
<evidence type="ECO:0008006" key="7">
    <source>
        <dbReference type="Google" id="ProtNLM"/>
    </source>
</evidence>
<dbReference type="PANTHER" id="PTHR42115">
    <property type="entry name" value="BETA-SYNTHASE (BETA-THIONASE), PUTATIVE (AFU_ORTHOLOGUE AFUA_3G08420)-RELATED"/>
    <property type="match status" value="1"/>
</dbReference>
<feature type="compositionally biased region" description="Low complexity" evidence="3">
    <location>
        <begin position="243"/>
        <end position="254"/>
    </location>
</feature>